<gene>
    <name evidence="16" type="primary">UNC5D</name>
    <name evidence="16" type="synonym">LOC115592562</name>
</gene>
<dbReference type="AlphaFoldDB" id="A0A671XDQ1"/>
<dbReference type="InterPro" id="IPR013783">
    <property type="entry name" value="Ig-like_fold"/>
</dbReference>
<name>A0A671XDQ1_SPAAU</name>
<dbReference type="FunFam" id="2.60.40.10:FF:000039">
    <property type="entry name" value="Unc-5 netrin receptor C"/>
    <property type="match status" value="1"/>
</dbReference>
<keyword evidence="11" id="KW-0325">Glycoprotein</keyword>
<dbReference type="Pfam" id="PF25609">
    <property type="entry name" value="Unc5_NetrinR_N"/>
    <property type="match status" value="1"/>
</dbReference>
<dbReference type="GeneTree" id="ENSGT00950000182815"/>
<dbReference type="Pfam" id="PF17217">
    <property type="entry name" value="UPA"/>
    <property type="match status" value="1"/>
</dbReference>
<evidence type="ECO:0000259" key="15">
    <source>
        <dbReference type="PROSITE" id="PS51145"/>
    </source>
</evidence>
<evidence type="ECO:0000256" key="13">
    <source>
        <dbReference type="RuleBase" id="RU367033"/>
    </source>
</evidence>
<evidence type="ECO:0000256" key="4">
    <source>
        <dbReference type="ARBA" id="ARBA00022475"/>
    </source>
</evidence>
<dbReference type="PANTHER" id="PTHR12582:SF5">
    <property type="entry name" value="NETRIN RECEPTOR UNC5D"/>
    <property type="match status" value="1"/>
</dbReference>
<feature type="domain" description="ZU5" evidence="15">
    <location>
        <begin position="442"/>
        <end position="583"/>
    </location>
</feature>
<dbReference type="Gene3D" id="1.10.533.10">
    <property type="entry name" value="Death Domain, Fas"/>
    <property type="match status" value="1"/>
</dbReference>
<keyword evidence="8 13" id="KW-0472">Membrane</keyword>
<feature type="domain" description="Ig-like" evidence="14">
    <location>
        <begin position="134"/>
        <end position="214"/>
    </location>
</feature>
<evidence type="ECO:0000313" key="16">
    <source>
        <dbReference type="Ensembl" id="ENSSAUP00010048356.1"/>
    </source>
</evidence>
<dbReference type="SMART" id="SM00218">
    <property type="entry name" value="ZU5"/>
    <property type="match status" value="1"/>
</dbReference>
<dbReference type="Gene3D" id="2.60.220.30">
    <property type="match status" value="1"/>
</dbReference>
<dbReference type="Gene3D" id="2.20.100.10">
    <property type="entry name" value="Thrombospondin type-1 (TSP1) repeat"/>
    <property type="match status" value="1"/>
</dbReference>
<dbReference type="PROSITE" id="PS51145">
    <property type="entry name" value="ZU5"/>
    <property type="match status" value="1"/>
</dbReference>
<dbReference type="GO" id="GO:0007411">
    <property type="term" value="P:axon guidance"/>
    <property type="evidence" value="ECO:0007669"/>
    <property type="project" value="TreeGrafter"/>
</dbReference>
<dbReference type="GO" id="GO:0005886">
    <property type="term" value="C:plasma membrane"/>
    <property type="evidence" value="ECO:0007669"/>
    <property type="project" value="UniProtKB-SubCell"/>
</dbReference>
<feature type="signal peptide" evidence="13">
    <location>
        <begin position="1"/>
        <end position="19"/>
    </location>
</feature>
<dbReference type="InterPro" id="IPR003599">
    <property type="entry name" value="Ig_sub"/>
</dbReference>
<dbReference type="InterPro" id="IPR000906">
    <property type="entry name" value="ZU5_dom"/>
</dbReference>
<dbReference type="Ensembl" id="ENSSAUT00010050868.1">
    <property type="protein sequence ID" value="ENSSAUP00010048356.1"/>
    <property type="gene ID" value="ENSSAUG00010019508.1"/>
</dbReference>
<dbReference type="InterPro" id="IPR036179">
    <property type="entry name" value="Ig-like_dom_sf"/>
</dbReference>
<dbReference type="PROSITE" id="PS50835">
    <property type="entry name" value="IG_LIKE"/>
    <property type="match status" value="1"/>
</dbReference>
<keyword evidence="9" id="KW-1015">Disulfide bond</keyword>
<evidence type="ECO:0000256" key="5">
    <source>
        <dbReference type="ARBA" id="ARBA00022692"/>
    </source>
</evidence>
<dbReference type="FunFam" id="2.60.220.30:FF:000006">
    <property type="entry name" value="Unc-5 netrin receptor D"/>
    <property type="match status" value="1"/>
</dbReference>
<comment type="similarity">
    <text evidence="2 13">Belongs to the unc-5 family.</text>
</comment>
<dbReference type="Pfam" id="PF00531">
    <property type="entry name" value="Death"/>
    <property type="match status" value="1"/>
</dbReference>
<dbReference type="FunFam" id="1.10.533.10:FF:000001">
    <property type="entry name" value="Unc-5 netrin receptor B"/>
    <property type="match status" value="1"/>
</dbReference>
<dbReference type="Pfam" id="PF00791">
    <property type="entry name" value="ZU5"/>
    <property type="match status" value="1"/>
</dbReference>
<keyword evidence="7 13" id="KW-1133">Transmembrane helix</keyword>
<organism evidence="16 17">
    <name type="scientific">Sparus aurata</name>
    <name type="common">Gilthead sea bream</name>
    <dbReference type="NCBI Taxonomy" id="8175"/>
    <lineage>
        <taxon>Eukaryota</taxon>
        <taxon>Metazoa</taxon>
        <taxon>Chordata</taxon>
        <taxon>Craniata</taxon>
        <taxon>Vertebrata</taxon>
        <taxon>Euteleostomi</taxon>
        <taxon>Actinopterygii</taxon>
        <taxon>Neopterygii</taxon>
        <taxon>Teleostei</taxon>
        <taxon>Neoteleostei</taxon>
        <taxon>Acanthomorphata</taxon>
        <taxon>Eupercaria</taxon>
        <taxon>Spariformes</taxon>
        <taxon>Sparidae</taxon>
        <taxon>Sparus</taxon>
    </lineage>
</organism>
<evidence type="ECO:0000256" key="6">
    <source>
        <dbReference type="ARBA" id="ARBA00022729"/>
    </source>
</evidence>
<dbReference type="InterPro" id="IPR036383">
    <property type="entry name" value="TSP1_rpt_sf"/>
</dbReference>
<evidence type="ECO:0000313" key="17">
    <source>
        <dbReference type="Proteomes" id="UP000472265"/>
    </source>
</evidence>
<evidence type="ECO:0000256" key="9">
    <source>
        <dbReference type="ARBA" id="ARBA00023157"/>
    </source>
</evidence>
<dbReference type="SUPFAM" id="SSF82895">
    <property type="entry name" value="TSP-1 type 1 repeat"/>
    <property type="match status" value="1"/>
</dbReference>
<evidence type="ECO:0000256" key="12">
    <source>
        <dbReference type="ARBA" id="ARBA00023319"/>
    </source>
</evidence>
<evidence type="ECO:0000256" key="1">
    <source>
        <dbReference type="ARBA" id="ARBA00004251"/>
    </source>
</evidence>
<dbReference type="PROSITE" id="PS50092">
    <property type="entry name" value="TSP1"/>
    <property type="match status" value="1"/>
</dbReference>
<evidence type="ECO:0000256" key="7">
    <source>
        <dbReference type="ARBA" id="ARBA00022989"/>
    </source>
</evidence>
<accession>A0A671XDQ1</accession>
<keyword evidence="4" id="KW-1003">Cell membrane</keyword>
<dbReference type="Pfam" id="PF07679">
    <property type="entry name" value="I-set"/>
    <property type="match status" value="1"/>
</dbReference>
<dbReference type="InterPro" id="IPR013098">
    <property type="entry name" value="Ig_I-set"/>
</dbReference>
<feature type="transmembrane region" description="Helical" evidence="13">
    <location>
        <begin position="290"/>
        <end position="313"/>
    </location>
</feature>
<keyword evidence="3 13" id="KW-0217">Developmental protein</keyword>
<keyword evidence="6 13" id="KW-0732">Signal</keyword>
<comment type="function">
    <text evidence="13">Receptor for netrin required for axon guidance. Mediates axon repulsion of neuronal growth cones in the developing nervous system upon ligand binding.</text>
</comment>
<dbReference type="InterPro" id="IPR003598">
    <property type="entry name" value="Ig_sub2"/>
</dbReference>
<dbReference type="SMART" id="SM00409">
    <property type="entry name" value="IG"/>
    <property type="match status" value="1"/>
</dbReference>
<dbReference type="SMART" id="SM00005">
    <property type="entry name" value="DEATH"/>
    <property type="match status" value="1"/>
</dbReference>
<reference evidence="16" key="2">
    <citation type="submission" date="2025-08" db="UniProtKB">
        <authorList>
            <consortium name="Ensembl"/>
        </authorList>
    </citation>
    <scope>IDENTIFICATION</scope>
</reference>
<evidence type="ECO:0000256" key="3">
    <source>
        <dbReference type="ARBA" id="ARBA00022473"/>
    </source>
</evidence>
<protein>
    <recommendedName>
        <fullName evidence="13">Netrin receptor UNC5</fullName>
    </recommendedName>
</protein>
<reference evidence="16" key="3">
    <citation type="submission" date="2025-09" db="UniProtKB">
        <authorList>
            <consortium name="Ensembl"/>
        </authorList>
    </citation>
    <scope>IDENTIFICATION</scope>
</reference>
<proteinExistence type="inferred from homology"/>
<keyword evidence="10 13" id="KW-0675">Receptor</keyword>
<dbReference type="Proteomes" id="UP000472265">
    <property type="component" value="Chromosome 12"/>
</dbReference>
<dbReference type="InterPro" id="IPR037936">
    <property type="entry name" value="UNC5A-D"/>
</dbReference>
<dbReference type="PANTHER" id="PTHR12582">
    <property type="entry name" value="NETRIN RECEPTOR UNC5"/>
    <property type="match status" value="1"/>
</dbReference>
<dbReference type="Gene3D" id="2.60.40.10">
    <property type="entry name" value="Immunoglobulins"/>
    <property type="match status" value="2"/>
</dbReference>
<evidence type="ECO:0000256" key="8">
    <source>
        <dbReference type="ARBA" id="ARBA00023136"/>
    </source>
</evidence>
<dbReference type="InterPro" id="IPR000488">
    <property type="entry name" value="Death_dom"/>
</dbReference>
<dbReference type="InterPro" id="IPR057755">
    <property type="entry name" value="UNC5A-D-like_N"/>
</dbReference>
<comment type="subcellular location">
    <subcellularLocation>
        <location evidence="1 13">Cell membrane</location>
        <topology evidence="1 13">Single-pass type I membrane protein</topology>
    </subcellularLocation>
</comment>
<sequence>KRGGRGKLVFRLFFCGCSGTLPHFLEEPVDAYIVKSNPIKLRCQARPALQIFFKCNGEWVHQSQHMSQEHTDMGTGLKIREVMINVSRQQVEDFHGPEDYWCLCVAWSHLGTSKSRKATVRIAYLRKNFEQDPQGTEVPLNGMIVLHCRPPEGVPVAEVEWLKNEEPLSSEGVVETRGDHNLIISEARLSDSGNYTCVANNIVAKRRSATATVVVYVDGGWGEWSEWSVCSSDCERQRSRECTAPEPKHGGRLCDGVAVATDNCTGGLCTQNRKLIHDVKPQGVENSSDVALYSGLAAGVVTVVLLIIAVTLYRRSQSEYGVDVIDSSALTGANPLLINSSMQPDLTVSRTYTSPMCFQDSIDKELMAERSLLDPLPDLKVKDLSIASPGVAERAEYHVMSHPQTFPRGLAPDYRAVGTTLGRRGKNLFTPQVSLTPSRPLHKATAVFGHAGGRLVVPNTGISLLVPHGGIAEDTTWEMYMIINQEDSSTVSEEEAEIFLSPAVTYGPPGLDLSCPIAMTIAHCAEVAADNWTIRLKRQTQDNKWEEVMSVDEESTSCYCLLEAQRCHVLLEHPGRYTLVGEPLNQEAAKRLRLAVFGSPDTSNSLGFTLRVYCVDDTPDAFQEVAVGERSRGGRLLEEPKMMLFRGNTFSLQVSIQDVPQLLWSIKPFTTCQEFSFSQVWASNQRPLQCAFSLERYSHSSSQLSCKISIRQVKGEEQILQVYTSVVESEKGVVPFFTQSDCTIISQTGSRAFKIPLSIRQRISATFDTANAKGKDWQLLAQKLHIDRNLCYFACQESPSSVILSLWEVQHQDSGDLDSLASALEEISKVQSPRQTFEKGFKYSQTPL</sequence>
<dbReference type="SMART" id="SM00408">
    <property type="entry name" value="IGc2"/>
    <property type="match status" value="1"/>
</dbReference>
<dbReference type="SMART" id="SM00209">
    <property type="entry name" value="TSP1"/>
    <property type="match status" value="1"/>
</dbReference>
<dbReference type="InterPro" id="IPR011029">
    <property type="entry name" value="DEATH-like_dom_sf"/>
</dbReference>
<dbReference type="SUPFAM" id="SSF47986">
    <property type="entry name" value="DEATH domain"/>
    <property type="match status" value="1"/>
</dbReference>
<reference evidence="16" key="1">
    <citation type="submission" date="2021-04" db="EMBL/GenBank/DDBJ databases">
        <authorList>
            <consortium name="Wellcome Sanger Institute Data Sharing"/>
        </authorList>
    </citation>
    <scope>NUCLEOTIDE SEQUENCE [LARGE SCALE GENOMIC DNA]</scope>
</reference>
<dbReference type="SUPFAM" id="SSF48726">
    <property type="entry name" value="Immunoglobulin"/>
    <property type="match status" value="2"/>
</dbReference>
<evidence type="ECO:0000256" key="11">
    <source>
        <dbReference type="ARBA" id="ARBA00023180"/>
    </source>
</evidence>
<dbReference type="InterPro" id="IPR033772">
    <property type="entry name" value="UPA"/>
</dbReference>
<dbReference type="GO" id="GO:0005042">
    <property type="term" value="F:netrin receptor activity"/>
    <property type="evidence" value="ECO:0007669"/>
    <property type="project" value="UniProtKB-UniRule"/>
</dbReference>
<feature type="chain" id="PRO_5025710391" description="Netrin receptor UNC5" evidence="13">
    <location>
        <begin position="20"/>
        <end position="848"/>
    </location>
</feature>
<dbReference type="FunFam" id="2.20.100.10:FF:000002">
    <property type="entry name" value="Unc-5 netrin receptor C"/>
    <property type="match status" value="1"/>
</dbReference>
<evidence type="ECO:0000259" key="14">
    <source>
        <dbReference type="PROSITE" id="PS50835"/>
    </source>
</evidence>
<keyword evidence="5 13" id="KW-0812">Transmembrane</keyword>
<dbReference type="InterPro" id="IPR007110">
    <property type="entry name" value="Ig-like_dom"/>
</dbReference>
<dbReference type="FunFam" id="2.60.40.10:FF:000037">
    <property type="entry name" value="Unc-5 netrin receptor C"/>
    <property type="match status" value="1"/>
</dbReference>
<keyword evidence="17" id="KW-1185">Reference proteome</keyword>
<dbReference type="InterPro" id="IPR000884">
    <property type="entry name" value="TSP1_rpt"/>
</dbReference>
<evidence type="ECO:0000256" key="10">
    <source>
        <dbReference type="ARBA" id="ARBA00023170"/>
    </source>
</evidence>
<keyword evidence="12 13" id="KW-0393">Immunoglobulin domain</keyword>
<evidence type="ECO:0000256" key="2">
    <source>
        <dbReference type="ARBA" id="ARBA00009844"/>
    </source>
</evidence>